<comment type="caution">
    <text evidence="3">The sequence shown here is derived from an EMBL/GenBank/DDBJ whole genome shotgun (WGS) entry which is preliminary data.</text>
</comment>
<organism evidence="3 4">
    <name type="scientific">Babesia caballi</name>
    <dbReference type="NCBI Taxonomy" id="5871"/>
    <lineage>
        <taxon>Eukaryota</taxon>
        <taxon>Sar</taxon>
        <taxon>Alveolata</taxon>
        <taxon>Apicomplexa</taxon>
        <taxon>Aconoidasida</taxon>
        <taxon>Piroplasmida</taxon>
        <taxon>Babesiidae</taxon>
        <taxon>Babesia</taxon>
    </lineage>
</organism>
<evidence type="ECO:0000256" key="2">
    <source>
        <dbReference type="SAM" id="SignalP"/>
    </source>
</evidence>
<evidence type="ECO:0000313" key="3">
    <source>
        <dbReference type="EMBL" id="GIX63531.1"/>
    </source>
</evidence>
<feature type="region of interest" description="Disordered" evidence="1">
    <location>
        <begin position="254"/>
        <end position="276"/>
    </location>
</feature>
<dbReference type="EMBL" id="BPLF01000002">
    <property type="protein sequence ID" value="GIX63531.1"/>
    <property type="molecule type" value="Genomic_DNA"/>
</dbReference>
<keyword evidence="3" id="KW-0238">DNA-binding</keyword>
<gene>
    <name evidence="3" type="ORF">BcabD6B2_29660</name>
</gene>
<dbReference type="RefSeq" id="XP_067715600.1">
    <property type="nucleotide sequence ID" value="XM_067859499.1"/>
</dbReference>
<feature type="signal peptide" evidence="2">
    <location>
        <begin position="1"/>
        <end position="24"/>
    </location>
</feature>
<evidence type="ECO:0000313" key="4">
    <source>
        <dbReference type="Proteomes" id="UP001497744"/>
    </source>
</evidence>
<name>A0AAV4LUL3_BABCB</name>
<dbReference type="AlphaFoldDB" id="A0AAV4LUL3"/>
<dbReference type="Proteomes" id="UP001497744">
    <property type="component" value="Unassembled WGS sequence"/>
</dbReference>
<feature type="region of interest" description="Disordered" evidence="1">
    <location>
        <begin position="189"/>
        <end position="215"/>
    </location>
</feature>
<dbReference type="GeneID" id="94195012"/>
<proteinExistence type="predicted"/>
<feature type="chain" id="PRO_5043595984" evidence="2">
    <location>
        <begin position="25"/>
        <end position="276"/>
    </location>
</feature>
<accession>A0AAV4LUL3</accession>
<sequence length="276" mass="30042">MRTHSPFIMYLRFTIVGFLQRISCCKRAPTWQPGRPARLAETRGRLCAVLSCTPLQQLLDLVQAAGDGRVDVLAHFERLRELVPDAVLVHVLLAGHLDLEDVLGEPRLLEHVHEVLAVRVDVAVFKQPQELLGRHPAHDLVGHEARGGGPEVPRVVCDLDGQNVRVPRVQPRVAARARPAPLVPVHLPEALGARRPGEGGLPDDLDHGAGGEGDPRVAQRLELERLVGSLVDQANRLDVLDVSVPGGPPAVEAHLTPGLRPRQRPHCLHLPCPTTA</sequence>
<reference evidence="3 4" key="1">
    <citation type="submission" date="2021-06" db="EMBL/GenBank/DDBJ databases">
        <title>Genome sequence of Babesia caballi.</title>
        <authorList>
            <person name="Yamagishi J."/>
            <person name="Kidaka T."/>
            <person name="Ochi A."/>
        </authorList>
    </citation>
    <scope>NUCLEOTIDE SEQUENCE [LARGE SCALE GENOMIC DNA]</scope>
    <source>
        <strain evidence="3">USDA-D6B2</strain>
    </source>
</reference>
<protein>
    <submittedName>
        <fullName evidence="3">DNA-binding response regulator</fullName>
    </submittedName>
</protein>
<evidence type="ECO:0000256" key="1">
    <source>
        <dbReference type="SAM" id="MobiDB-lite"/>
    </source>
</evidence>
<keyword evidence="4" id="KW-1185">Reference proteome</keyword>
<feature type="compositionally biased region" description="Basic and acidic residues" evidence="1">
    <location>
        <begin position="204"/>
        <end position="215"/>
    </location>
</feature>
<dbReference type="GO" id="GO:0003677">
    <property type="term" value="F:DNA binding"/>
    <property type="evidence" value="ECO:0007669"/>
    <property type="project" value="UniProtKB-KW"/>
</dbReference>
<keyword evidence="2" id="KW-0732">Signal</keyword>